<dbReference type="InterPro" id="IPR000160">
    <property type="entry name" value="GGDEF_dom"/>
</dbReference>
<dbReference type="SUPFAM" id="SSF141868">
    <property type="entry name" value="EAL domain-like"/>
    <property type="match status" value="1"/>
</dbReference>
<evidence type="ECO:0000313" key="5">
    <source>
        <dbReference type="EMBL" id="PYE55793.1"/>
    </source>
</evidence>
<dbReference type="CDD" id="cd00130">
    <property type="entry name" value="PAS"/>
    <property type="match status" value="1"/>
</dbReference>
<dbReference type="InterPro" id="IPR052155">
    <property type="entry name" value="Biofilm_reg_signaling"/>
</dbReference>
<dbReference type="SUPFAM" id="SSF55785">
    <property type="entry name" value="PYP-like sensor domain (PAS domain)"/>
    <property type="match status" value="1"/>
</dbReference>
<protein>
    <submittedName>
        <fullName evidence="5">PAS domain S-box-containing protein/diguanylate cyclase (GGDEF)-like protein</fullName>
    </submittedName>
</protein>
<evidence type="ECO:0000259" key="3">
    <source>
        <dbReference type="PROSITE" id="PS50883"/>
    </source>
</evidence>
<dbReference type="InterPro" id="IPR000014">
    <property type="entry name" value="PAS"/>
</dbReference>
<dbReference type="InterPro" id="IPR003018">
    <property type="entry name" value="GAF"/>
</dbReference>
<dbReference type="InterPro" id="IPR001633">
    <property type="entry name" value="EAL_dom"/>
</dbReference>
<dbReference type="SMART" id="SM00267">
    <property type="entry name" value="GGDEF"/>
    <property type="match status" value="1"/>
</dbReference>
<dbReference type="InterPro" id="IPR001610">
    <property type="entry name" value="PAC"/>
</dbReference>
<dbReference type="PROSITE" id="PS50887">
    <property type="entry name" value="GGDEF"/>
    <property type="match status" value="1"/>
</dbReference>
<dbReference type="SUPFAM" id="SSF55073">
    <property type="entry name" value="Nucleotide cyclase"/>
    <property type="match status" value="1"/>
</dbReference>
<feature type="domain" description="PAC" evidence="2">
    <location>
        <begin position="600"/>
        <end position="651"/>
    </location>
</feature>
<name>A0A318SM80_9DEIO</name>
<dbReference type="SMART" id="SM00091">
    <property type="entry name" value="PAS"/>
    <property type="match status" value="1"/>
</dbReference>
<sequence>MVRRLNDIEADVSLSLPKAVERISSVEDALRALTTITSTLPADLQARDMYERVLSVAALIIPDITCGSIIVRRADGRYAYAASLKHDLELLKLVTFTREELDMQSGVRVVPSLRDLNTRVLDARRCELIEASNGALIVESTLIVPVYLGGQIEAALYLDSPRPAEELGKYAEVAKVFGAHVELALWRARVAEQARRAQRDLALRSRLRDVLSAEGDLAELFEAIVRAIHEEFGFAHVAVALIEDGQIVPRAHVGYGFLQSSYTFEGVVGRVVCTGESSLVVDVTRDPDYIAENPRVVSELCVPLRSGDHIIGIINIESEDATLDDADLGSISSLADHLGRAIERARLFEQTRASERRYRALYDAAERSRRELDLLHGVRSALAQELDVPCALRAVTEAVARTFGYTQISIYFIHEDDLVLQHQVGYDQVVSSVPLSKGVMGRVATTGRAELIDDVRSEPRFIGAVEDIASEVCVPLRRHGQVLGVLNVESRGGVSLTGNDLRLAQTVAGYIETTLELSSLHDEVRERENRYRLLAENMSDLVCLHGPDGSYRYLSPSVRTRLGYDPEELKGFTPFDLMHPEEYESIAFMTLRRLQSGQAQQLRLRLRRKDGAYAWFEASITPIRENGRLSGFVSTSRDITERKQAEDRLAWSATHDALTELPNRTLFESRLRAAHAEARRRGAARYAVLFLDLDRFKIINDSLGHRVGDELLVEFTRRLSSAVPAGSIVARLGGDEFAVLVEHLSDLREAELIAGRLEDALDAPLLVSGRELRVTVSIGIAPGRLDHRDSLDALRDADIGMYRAKRSATQRHAVFDTTMHDAAMRRLQLEGDLPRALRARELRLVYQPIVNLPTSRVEGVEALLRWTHPVLGEVRPEEFIRVAEETGLIVPLGEWVLQEACTQVRVWQREFADCCLDLHVNVSARQFYQPGLVETLARVLQDSGCDPERLNLEITESAIMQHDAISADILTHLRRLGARVQIDDFGTGYSSLASLHRFPIDALKIDRSFVARLGRDTTSSSIVQTVVTLARALGIGAVAEGVETSEQRTHLVRLGCHLAQGFLFSHPLPPQEITSILRRGAYLAPHGPTA</sequence>
<dbReference type="PANTHER" id="PTHR44757:SF2">
    <property type="entry name" value="BIOFILM ARCHITECTURE MAINTENANCE PROTEIN MBAA"/>
    <property type="match status" value="1"/>
</dbReference>
<dbReference type="SMART" id="SM00052">
    <property type="entry name" value="EAL"/>
    <property type="match status" value="1"/>
</dbReference>
<dbReference type="InterPro" id="IPR029787">
    <property type="entry name" value="Nucleotide_cyclase"/>
</dbReference>
<dbReference type="Gene3D" id="3.20.20.450">
    <property type="entry name" value="EAL domain"/>
    <property type="match status" value="1"/>
</dbReference>
<dbReference type="PROSITE" id="PS50883">
    <property type="entry name" value="EAL"/>
    <property type="match status" value="1"/>
</dbReference>
<dbReference type="AlphaFoldDB" id="A0A318SM80"/>
<evidence type="ECO:0000259" key="1">
    <source>
        <dbReference type="PROSITE" id="PS50112"/>
    </source>
</evidence>
<proteinExistence type="predicted"/>
<dbReference type="InterPro" id="IPR043128">
    <property type="entry name" value="Rev_trsase/Diguanyl_cyclase"/>
</dbReference>
<dbReference type="InterPro" id="IPR000700">
    <property type="entry name" value="PAS-assoc_C"/>
</dbReference>
<dbReference type="PROSITE" id="PS50113">
    <property type="entry name" value="PAC"/>
    <property type="match status" value="1"/>
</dbReference>
<dbReference type="CDD" id="cd01949">
    <property type="entry name" value="GGDEF"/>
    <property type="match status" value="1"/>
</dbReference>
<dbReference type="CDD" id="cd01948">
    <property type="entry name" value="EAL"/>
    <property type="match status" value="1"/>
</dbReference>
<evidence type="ECO:0000259" key="4">
    <source>
        <dbReference type="PROSITE" id="PS50887"/>
    </source>
</evidence>
<feature type="domain" description="EAL" evidence="3">
    <location>
        <begin position="826"/>
        <end position="1081"/>
    </location>
</feature>
<dbReference type="Pfam" id="PF00990">
    <property type="entry name" value="GGDEF"/>
    <property type="match status" value="1"/>
</dbReference>
<organism evidence="5 6">
    <name type="scientific">Deinococcus yavapaiensis KR-236</name>
    <dbReference type="NCBI Taxonomy" id="694435"/>
    <lineage>
        <taxon>Bacteria</taxon>
        <taxon>Thermotogati</taxon>
        <taxon>Deinococcota</taxon>
        <taxon>Deinococci</taxon>
        <taxon>Deinococcales</taxon>
        <taxon>Deinococcaceae</taxon>
        <taxon>Deinococcus</taxon>
    </lineage>
</organism>
<dbReference type="InterPro" id="IPR035965">
    <property type="entry name" value="PAS-like_dom_sf"/>
</dbReference>
<dbReference type="Pfam" id="PF13185">
    <property type="entry name" value="GAF_2"/>
    <property type="match status" value="2"/>
</dbReference>
<dbReference type="SMART" id="SM00065">
    <property type="entry name" value="GAF"/>
    <property type="match status" value="2"/>
</dbReference>
<reference evidence="5 6" key="1">
    <citation type="submission" date="2018-06" db="EMBL/GenBank/DDBJ databases">
        <title>Genomic Encyclopedia of Type Strains, Phase IV (KMG-IV): sequencing the most valuable type-strain genomes for metagenomic binning, comparative biology and taxonomic classification.</title>
        <authorList>
            <person name="Goeker M."/>
        </authorList>
    </citation>
    <scope>NUCLEOTIDE SEQUENCE [LARGE SCALE GENOMIC DNA]</scope>
    <source>
        <strain evidence="5 6">DSM 18048</strain>
    </source>
</reference>
<evidence type="ECO:0000313" key="6">
    <source>
        <dbReference type="Proteomes" id="UP000248326"/>
    </source>
</evidence>
<comment type="caution">
    <text evidence="5">The sequence shown here is derived from an EMBL/GenBank/DDBJ whole genome shotgun (WGS) entry which is preliminary data.</text>
</comment>
<feature type="domain" description="GGDEF" evidence="4">
    <location>
        <begin position="684"/>
        <end position="817"/>
    </location>
</feature>
<dbReference type="NCBIfam" id="TIGR00254">
    <property type="entry name" value="GGDEF"/>
    <property type="match status" value="1"/>
</dbReference>
<accession>A0A318SM80</accession>
<dbReference type="Gene3D" id="3.30.70.270">
    <property type="match status" value="1"/>
</dbReference>
<keyword evidence="6" id="KW-1185">Reference proteome</keyword>
<dbReference type="PANTHER" id="PTHR44757">
    <property type="entry name" value="DIGUANYLATE CYCLASE DGCP"/>
    <property type="match status" value="1"/>
</dbReference>
<dbReference type="Gene3D" id="3.30.450.40">
    <property type="match status" value="2"/>
</dbReference>
<dbReference type="InterPro" id="IPR035919">
    <property type="entry name" value="EAL_sf"/>
</dbReference>
<dbReference type="PROSITE" id="PS50112">
    <property type="entry name" value="PAS"/>
    <property type="match status" value="1"/>
</dbReference>
<dbReference type="SUPFAM" id="SSF55781">
    <property type="entry name" value="GAF domain-like"/>
    <property type="match status" value="3"/>
</dbReference>
<dbReference type="EMBL" id="QJSX01000002">
    <property type="protein sequence ID" value="PYE55793.1"/>
    <property type="molecule type" value="Genomic_DNA"/>
</dbReference>
<dbReference type="InterPro" id="IPR029016">
    <property type="entry name" value="GAF-like_dom_sf"/>
</dbReference>
<dbReference type="NCBIfam" id="TIGR00229">
    <property type="entry name" value="sensory_box"/>
    <property type="match status" value="1"/>
</dbReference>
<dbReference type="Pfam" id="PF08448">
    <property type="entry name" value="PAS_4"/>
    <property type="match status" value="1"/>
</dbReference>
<feature type="domain" description="PAS" evidence="1">
    <location>
        <begin position="527"/>
        <end position="598"/>
    </location>
</feature>
<dbReference type="InterPro" id="IPR013656">
    <property type="entry name" value="PAS_4"/>
</dbReference>
<dbReference type="Pfam" id="PF00563">
    <property type="entry name" value="EAL"/>
    <property type="match status" value="1"/>
</dbReference>
<evidence type="ECO:0000259" key="2">
    <source>
        <dbReference type="PROSITE" id="PS50113"/>
    </source>
</evidence>
<dbReference type="Gene3D" id="3.30.450.20">
    <property type="entry name" value="PAS domain"/>
    <property type="match status" value="1"/>
</dbReference>
<dbReference type="Proteomes" id="UP000248326">
    <property type="component" value="Unassembled WGS sequence"/>
</dbReference>
<dbReference type="FunFam" id="3.20.20.450:FF:000001">
    <property type="entry name" value="Cyclic di-GMP phosphodiesterase yahA"/>
    <property type="match status" value="1"/>
</dbReference>
<dbReference type="SMART" id="SM00086">
    <property type="entry name" value="PAC"/>
    <property type="match status" value="1"/>
</dbReference>
<gene>
    <name evidence="5" type="ORF">DES52_102158</name>
</gene>